<dbReference type="InterPro" id="IPR004839">
    <property type="entry name" value="Aminotransferase_I/II_large"/>
</dbReference>
<accession>A0ABR3QSK9</accession>
<evidence type="ECO:0000313" key="7">
    <source>
        <dbReference type="EMBL" id="KAL1595135.1"/>
    </source>
</evidence>
<dbReference type="SUPFAM" id="SSF53383">
    <property type="entry name" value="PLP-dependent transferases"/>
    <property type="match status" value="1"/>
</dbReference>
<comment type="similarity">
    <text evidence="2">Belongs to the class-I pyridoxal-phosphate-dependent aminotransferase family.</text>
</comment>
<dbReference type="InterPro" id="IPR015424">
    <property type="entry name" value="PyrdxlP-dep_Trfase"/>
</dbReference>
<reference evidence="7 8" key="1">
    <citation type="submission" date="2024-02" db="EMBL/GenBank/DDBJ databases">
        <title>De novo assembly and annotation of 12 fungi associated with fruit tree decline syndrome in Ontario, Canada.</title>
        <authorList>
            <person name="Sulman M."/>
            <person name="Ellouze W."/>
            <person name="Ilyukhin E."/>
        </authorList>
    </citation>
    <scope>NUCLEOTIDE SEQUENCE [LARGE SCALE GENOMIC DNA]</scope>
    <source>
        <strain evidence="7 8">M42-189</strain>
    </source>
</reference>
<evidence type="ECO:0000259" key="6">
    <source>
        <dbReference type="Pfam" id="PF00155"/>
    </source>
</evidence>
<feature type="domain" description="Aminotransferase class I/classII large" evidence="6">
    <location>
        <begin position="1"/>
        <end position="141"/>
    </location>
</feature>
<keyword evidence="5" id="KW-0663">Pyridoxal phosphate</keyword>
<dbReference type="InterPro" id="IPR004838">
    <property type="entry name" value="NHTrfase_class1_PyrdxlP-BS"/>
</dbReference>
<dbReference type="PANTHER" id="PTHR43807:SF20">
    <property type="entry name" value="FI04487P"/>
    <property type="match status" value="1"/>
</dbReference>
<dbReference type="Proteomes" id="UP001521785">
    <property type="component" value="Unassembled WGS sequence"/>
</dbReference>
<gene>
    <name evidence="7" type="ORF">SLS60_009823</name>
</gene>
<protein>
    <recommendedName>
        <fullName evidence="6">Aminotransferase class I/classII large domain-containing protein</fullName>
    </recommendedName>
</protein>
<evidence type="ECO:0000256" key="4">
    <source>
        <dbReference type="ARBA" id="ARBA00022679"/>
    </source>
</evidence>
<evidence type="ECO:0000256" key="2">
    <source>
        <dbReference type="ARBA" id="ARBA00007441"/>
    </source>
</evidence>
<keyword evidence="3" id="KW-0032">Aminotransferase</keyword>
<evidence type="ECO:0000256" key="5">
    <source>
        <dbReference type="ARBA" id="ARBA00022898"/>
    </source>
</evidence>
<dbReference type="Gene3D" id="3.40.640.10">
    <property type="entry name" value="Type I PLP-dependent aspartate aminotransferase-like (Major domain)"/>
    <property type="match status" value="1"/>
</dbReference>
<proteinExistence type="inferred from homology"/>
<organism evidence="7 8">
    <name type="scientific">Paraconiothyrium brasiliense</name>
    <dbReference type="NCBI Taxonomy" id="300254"/>
    <lineage>
        <taxon>Eukaryota</taxon>
        <taxon>Fungi</taxon>
        <taxon>Dikarya</taxon>
        <taxon>Ascomycota</taxon>
        <taxon>Pezizomycotina</taxon>
        <taxon>Dothideomycetes</taxon>
        <taxon>Pleosporomycetidae</taxon>
        <taxon>Pleosporales</taxon>
        <taxon>Massarineae</taxon>
        <taxon>Didymosphaeriaceae</taxon>
        <taxon>Paraconiothyrium</taxon>
    </lineage>
</organism>
<comment type="caution">
    <text evidence="7">The sequence shown here is derived from an EMBL/GenBank/DDBJ whole genome shotgun (WGS) entry which is preliminary data.</text>
</comment>
<comment type="cofactor">
    <cofactor evidence="1">
        <name>pyridoxal 5'-phosphate</name>
        <dbReference type="ChEBI" id="CHEBI:597326"/>
    </cofactor>
</comment>
<keyword evidence="8" id="KW-1185">Reference proteome</keyword>
<evidence type="ECO:0000256" key="1">
    <source>
        <dbReference type="ARBA" id="ARBA00001933"/>
    </source>
</evidence>
<evidence type="ECO:0000256" key="3">
    <source>
        <dbReference type="ARBA" id="ARBA00022576"/>
    </source>
</evidence>
<dbReference type="Pfam" id="PF00155">
    <property type="entry name" value="Aminotran_1_2"/>
    <property type="match status" value="1"/>
</dbReference>
<keyword evidence="4" id="KW-0808">Transferase</keyword>
<dbReference type="InterPro" id="IPR015421">
    <property type="entry name" value="PyrdxlP-dep_Trfase_major"/>
</dbReference>
<evidence type="ECO:0000313" key="8">
    <source>
        <dbReference type="Proteomes" id="UP001521785"/>
    </source>
</evidence>
<dbReference type="InterPro" id="IPR051326">
    <property type="entry name" value="Kynurenine-oxoglutarate_AT"/>
</dbReference>
<name>A0ABR3QSK9_9PLEO</name>
<dbReference type="EMBL" id="JAKJXO020000016">
    <property type="protein sequence ID" value="KAL1595135.1"/>
    <property type="molecule type" value="Genomic_DNA"/>
</dbReference>
<sequence>MAELEDAINERTKMIYLNNPHNPLGKVFTRAELTAIGNLCVTYGLVLVSDEVYERIVFPSHSVPNADAVHTRVASISPEIFAHTLTVVSLAKLFNATGWRVGFVIGCEVLMRPVIATHLVLAYSSSGPAQEACAVGLREAERLDWWSINARDGKF</sequence>
<dbReference type="CDD" id="cd00609">
    <property type="entry name" value="AAT_like"/>
    <property type="match status" value="1"/>
</dbReference>
<dbReference type="PANTHER" id="PTHR43807">
    <property type="entry name" value="FI04487P"/>
    <property type="match status" value="1"/>
</dbReference>
<dbReference type="PROSITE" id="PS00105">
    <property type="entry name" value="AA_TRANSFER_CLASS_1"/>
    <property type="match status" value="1"/>
</dbReference>